<dbReference type="Proteomes" id="UP000027920">
    <property type="component" value="Unassembled WGS sequence"/>
</dbReference>
<dbReference type="AlphaFoldDB" id="A0A072PJR9"/>
<organism evidence="2 3">
    <name type="scientific">Exophiala aquamarina CBS 119918</name>
    <dbReference type="NCBI Taxonomy" id="1182545"/>
    <lineage>
        <taxon>Eukaryota</taxon>
        <taxon>Fungi</taxon>
        <taxon>Dikarya</taxon>
        <taxon>Ascomycota</taxon>
        <taxon>Pezizomycotina</taxon>
        <taxon>Eurotiomycetes</taxon>
        <taxon>Chaetothyriomycetidae</taxon>
        <taxon>Chaetothyriales</taxon>
        <taxon>Herpotrichiellaceae</taxon>
        <taxon>Exophiala</taxon>
    </lineage>
</organism>
<evidence type="ECO:0000313" key="2">
    <source>
        <dbReference type="EMBL" id="KEF55745.1"/>
    </source>
</evidence>
<proteinExistence type="predicted"/>
<feature type="compositionally biased region" description="Low complexity" evidence="1">
    <location>
        <begin position="82"/>
        <end position="91"/>
    </location>
</feature>
<keyword evidence="3" id="KW-1185">Reference proteome</keyword>
<dbReference type="RefSeq" id="XP_013258335.1">
    <property type="nucleotide sequence ID" value="XM_013402881.1"/>
</dbReference>
<gene>
    <name evidence="2" type="ORF">A1O9_08495</name>
</gene>
<name>A0A072PJR9_9EURO</name>
<dbReference type="OrthoDB" id="4154207at2759"/>
<comment type="caution">
    <text evidence="2">The sequence shown here is derived from an EMBL/GenBank/DDBJ whole genome shotgun (WGS) entry which is preliminary data.</text>
</comment>
<sequence>MSNANEKLHHANDVGNPSSKFSRQRPNVPEVSTVNQPSLAKVLAPFGSSLSSLSSIGQNLSPAEEHASAFRVELTAPSKPYSSETTSSSSSRRIAHKGTSQDASPTPPNVFHSLSGPDKVATSHTQNVGHFPYSLAARASTEGRSLSDEVIPLHRRLAKVNSPAHNPGIGRDVKGSAVASQDTVFSTTKELQVVLSATKKRGANQKLNIPRLENTTPTQAGKHDVDQPVMTGRKAKISKKREKPHAVSIARVTKPSRRPGQQFEMQWRVGQAPRIGLQQSHEQIQYERIVSSITRYYSGNSEARWKTALSQSTAKLDQNFESLRYMGLVVTVAALVTAGRSLQAYEALDKIIPTARNMLLSQHPMSFWLLVDQIMDTSHTVLGKLRAEITKNLASLASSLLGPSHPFTILLHTRLTDEQKRVLRMKAQMVVHQEMVRVFGLYEYQTFIQFGYTARTVLEGGDPGGAINMISQINEVLERQYGLNSAMPTLGMIEQARYEFVSGSSSVMLECLLADALRRNHILLTGGANGQGQTLDKAESALRNDGLLFMRIGALRMLGRVHVRRRNFGAAIHHFEQAVVAARPLLKPGCNTIRMYEADLEIAKLLEVEQAMGVLGASDPSDRLANPMSITQWVPAEDRM</sequence>
<dbReference type="HOGENOM" id="CLU_427604_0_0_1"/>
<reference evidence="2 3" key="1">
    <citation type="submission" date="2013-03" db="EMBL/GenBank/DDBJ databases">
        <title>The Genome Sequence of Exophiala aquamarina CBS 119918.</title>
        <authorList>
            <consortium name="The Broad Institute Genomics Platform"/>
            <person name="Cuomo C."/>
            <person name="de Hoog S."/>
            <person name="Gorbushina A."/>
            <person name="Walker B."/>
            <person name="Young S.K."/>
            <person name="Zeng Q."/>
            <person name="Gargeya S."/>
            <person name="Fitzgerald M."/>
            <person name="Haas B."/>
            <person name="Abouelleil A."/>
            <person name="Allen A.W."/>
            <person name="Alvarado L."/>
            <person name="Arachchi H.M."/>
            <person name="Berlin A.M."/>
            <person name="Chapman S.B."/>
            <person name="Gainer-Dewar J."/>
            <person name="Goldberg J."/>
            <person name="Griggs A."/>
            <person name="Gujja S."/>
            <person name="Hansen M."/>
            <person name="Howarth C."/>
            <person name="Imamovic A."/>
            <person name="Ireland A."/>
            <person name="Larimer J."/>
            <person name="McCowan C."/>
            <person name="Murphy C."/>
            <person name="Pearson M."/>
            <person name="Poon T.W."/>
            <person name="Priest M."/>
            <person name="Roberts A."/>
            <person name="Saif S."/>
            <person name="Shea T."/>
            <person name="Sisk P."/>
            <person name="Sykes S."/>
            <person name="Wortman J."/>
            <person name="Nusbaum C."/>
            <person name="Birren B."/>
        </authorList>
    </citation>
    <scope>NUCLEOTIDE SEQUENCE [LARGE SCALE GENOMIC DNA]</scope>
    <source>
        <strain evidence="2 3">CBS 119918</strain>
    </source>
</reference>
<evidence type="ECO:0000313" key="3">
    <source>
        <dbReference type="Proteomes" id="UP000027920"/>
    </source>
</evidence>
<feature type="region of interest" description="Disordered" evidence="1">
    <location>
        <begin position="1"/>
        <end position="37"/>
    </location>
</feature>
<evidence type="ECO:0000256" key="1">
    <source>
        <dbReference type="SAM" id="MobiDB-lite"/>
    </source>
</evidence>
<dbReference type="GeneID" id="25283408"/>
<feature type="compositionally biased region" description="Basic and acidic residues" evidence="1">
    <location>
        <begin position="1"/>
        <end position="12"/>
    </location>
</feature>
<feature type="region of interest" description="Disordered" evidence="1">
    <location>
        <begin position="74"/>
        <end position="125"/>
    </location>
</feature>
<dbReference type="EMBL" id="AMGV01000007">
    <property type="protein sequence ID" value="KEF55745.1"/>
    <property type="molecule type" value="Genomic_DNA"/>
</dbReference>
<protein>
    <submittedName>
        <fullName evidence="2">Uncharacterized protein</fullName>
    </submittedName>
</protein>
<accession>A0A072PJR9</accession>
<dbReference type="VEuPathDB" id="FungiDB:A1O9_08495"/>
<feature type="compositionally biased region" description="Polar residues" evidence="1">
    <location>
        <begin position="15"/>
        <end position="37"/>
    </location>
</feature>